<dbReference type="InterPro" id="IPR039672">
    <property type="entry name" value="MFS_2"/>
</dbReference>
<feature type="transmembrane region" description="Helical" evidence="8">
    <location>
        <begin position="192"/>
        <end position="212"/>
    </location>
</feature>
<evidence type="ECO:0000256" key="8">
    <source>
        <dbReference type="SAM" id="Phobius"/>
    </source>
</evidence>
<evidence type="ECO:0000256" key="4">
    <source>
        <dbReference type="ARBA" id="ARBA00022475"/>
    </source>
</evidence>
<feature type="transmembrane region" description="Helical" evidence="8">
    <location>
        <begin position="426"/>
        <end position="446"/>
    </location>
</feature>
<name>A0ABX7TAE5_9SPHN</name>
<feature type="transmembrane region" description="Helical" evidence="8">
    <location>
        <begin position="120"/>
        <end position="139"/>
    </location>
</feature>
<dbReference type="Gene3D" id="1.20.1250.20">
    <property type="entry name" value="MFS general substrate transporter like domains"/>
    <property type="match status" value="2"/>
</dbReference>
<dbReference type="Proteomes" id="UP000663923">
    <property type="component" value="Chromosome"/>
</dbReference>
<feature type="transmembrane region" description="Helical" evidence="8">
    <location>
        <begin position="55"/>
        <end position="79"/>
    </location>
</feature>
<keyword evidence="3" id="KW-0813">Transport</keyword>
<dbReference type="InterPro" id="IPR036259">
    <property type="entry name" value="MFS_trans_sf"/>
</dbReference>
<sequence length="475" mass="51615">MATIAEASEVRTKQALPASLKLGWGSGAFGIALLMNGVSGLILLFTASILQIDPWLAGLVIFLAKLIDVVTDPIVGVWSDRYESSKGRRRPFLLWGSITGAISFALIFTSPSFENQYLTAFYIFIVLSFYAIAYTIYNIPYMSMPAEMTDNYHERSSIHAYRMVFISLGSFVATAGVKVVLEALGKTEPSSYAVVGVGCAVLILISTMVAYFTTASARFTQGAEKSTKSNAAQVVHEFNAVRSNRHFLRLIGVKFAQLLGVQTSGAAFAYFFVQSLGRDFNILAIFGTTVTISTIIFAPLLVKFSQRFGKKNTYYVAASVNIFYALSWSLASEGEPLWSIVMRAAFVGIAFTGNVVMAMSMLTDIINADANRTGVRREGAFTALYSFVEKLTGAVGPLIVGFALSFAGFNNKLPFDVPQGGNVDTALLFSVSWLPALFGLVAIWILSGYNLTEQELQAARAENTANNEVNKQEKS</sequence>
<protein>
    <submittedName>
        <fullName evidence="9">MFS transporter</fullName>
    </submittedName>
</protein>
<feature type="transmembrane region" description="Helical" evidence="8">
    <location>
        <begin position="383"/>
        <end position="406"/>
    </location>
</feature>
<dbReference type="PANTHER" id="PTHR11328">
    <property type="entry name" value="MAJOR FACILITATOR SUPERFAMILY DOMAIN-CONTAINING PROTEIN"/>
    <property type="match status" value="1"/>
</dbReference>
<gene>
    <name evidence="9" type="ORF">J4G78_07890</name>
</gene>
<dbReference type="PROSITE" id="PS00872">
    <property type="entry name" value="NA_GALACTOSIDE_SYMP"/>
    <property type="match status" value="1"/>
</dbReference>
<dbReference type="EMBL" id="CP071794">
    <property type="protein sequence ID" value="QTD57435.1"/>
    <property type="molecule type" value="Genomic_DNA"/>
</dbReference>
<feature type="transmembrane region" description="Helical" evidence="8">
    <location>
        <begin position="282"/>
        <end position="302"/>
    </location>
</feature>
<evidence type="ECO:0000256" key="5">
    <source>
        <dbReference type="ARBA" id="ARBA00022692"/>
    </source>
</evidence>
<evidence type="ECO:0000256" key="6">
    <source>
        <dbReference type="ARBA" id="ARBA00022989"/>
    </source>
</evidence>
<feature type="transmembrane region" description="Helical" evidence="8">
    <location>
        <begin position="22"/>
        <end position="49"/>
    </location>
</feature>
<comment type="subcellular location">
    <subcellularLocation>
        <location evidence="1">Cell membrane</location>
        <topology evidence="1">Multi-pass membrane protein</topology>
    </subcellularLocation>
</comment>
<keyword evidence="5 8" id="KW-0812">Transmembrane</keyword>
<comment type="similarity">
    <text evidence="2">Belongs to the sodium:galactoside symporter (TC 2.A.2) family.</text>
</comment>
<accession>A0ABX7TAE5</accession>
<feature type="transmembrane region" description="Helical" evidence="8">
    <location>
        <begin position="337"/>
        <end position="362"/>
    </location>
</feature>
<dbReference type="CDD" id="cd17332">
    <property type="entry name" value="MFS_MelB_like"/>
    <property type="match status" value="1"/>
</dbReference>
<feature type="transmembrane region" description="Helical" evidence="8">
    <location>
        <begin position="91"/>
        <end position="108"/>
    </location>
</feature>
<dbReference type="RefSeq" id="WP_207989891.1">
    <property type="nucleotide sequence ID" value="NZ_CP071794.1"/>
</dbReference>
<evidence type="ECO:0000256" key="2">
    <source>
        <dbReference type="ARBA" id="ARBA00009617"/>
    </source>
</evidence>
<feature type="transmembrane region" description="Helical" evidence="8">
    <location>
        <begin position="314"/>
        <end position="331"/>
    </location>
</feature>
<keyword evidence="4" id="KW-1003">Cell membrane</keyword>
<keyword evidence="7 8" id="KW-0472">Membrane</keyword>
<evidence type="ECO:0000256" key="3">
    <source>
        <dbReference type="ARBA" id="ARBA00022448"/>
    </source>
</evidence>
<reference evidence="9 10" key="1">
    <citation type="submission" date="2021-03" db="EMBL/GenBank/DDBJ databases">
        <title>Complete genome of Parasphingorhabdus_sp.JHSY0214.</title>
        <authorList>
            <person name="Yoo J.H."/>
            <person name="Bae J.W."/>
        </authorList>
    </citation>
    <scope>NUCLEOTIDE SEQUENCE [LARGE SCALE GENOMIC DNA]</scope>
    <source>
        <strain evidence="9 10">JHSY0214</strain>
    </source>
</reference>
<keyword evidence="10" id="KW-1185">Reference proteome</keyword>
<feature type="transmembrane region" description="Helical" evidence="8">
    <location>
        <begin position="255"/>
        <end position="276"/>
    </location>
</feature>
<keyword evidence="6 8" id="KW-1133">Transmembrane helix</keyword>
<feature type="transmembrane region" description="Helical" evidence="8">
    <location>
        <begin position="160"/>
        <end position="180"/>
    </location>
</feature>
<proteinExistence type="inferred from homology"/>
<dbReference type="SUPFAM" id="SSF103473">
    <property type="entry name" value="MFS general substrate transporter"/>
    <property type="match status" value="1"/>
</dbReference>
<evidence type="ECO:0000313" key="10">
    <source>
        <dbReference type="Proteomes" id="UP000663923"/>
    </source>
</evidence>
<dbReference type="PANTHER" id="PTHR11328:SF24">
    <property type="entry name" value="MAJOR FACILITATOR SUPERFAMILY (MFS) PROFILE DOMAIN-CONTAINING PROTEIN"/>
    <property type="match status" value="1"/>
</dbReference>
<organism evidence="9 10">
    <name type="scientific">Parasphingorhabdus cellanae</name>
    <dbReference type="NCBI Taxonomy" id="2806553"/>
    <lineage>
        <taxon>Bacteria</taxon>
        <taxon>Pseudomonadati</taxon>
        <taxon>Pseudomonadota</taxon>
        <taxon>Alphaproteobacteria</taxon>
        <taxon>Sphingomonadales</taxon>
        <taxon>Sphingomonadaceae</taxon>
        <taxon>Parasphingorhabdus</taxon>
    </lineage>
</organism>
<dbReference type="InterPro" id="IPR018043">
    <property type="entry name" value="Na/Gal_symport_CS"/>
</dbReference>
<evidence type="ECO:0000256" key="7">
    <source>
        <dbReference type="ARBA" id="ARBA00023136"/>
    </source>
</evidence>
<dbReference type="Pfam" id="PF13347">
    <property type="entry name" value="MFS_2"/>
    <property type="match status" value="1"/>
</dbReference>
<evidence type="ECO:0000313" key="9">
    <source>
        <dbReference type="EMBL" id="QTD57435.1"/>
    </source>
</evidence>
<evidence type="ECO:0000256" key="1">
    <source>
        <dbReference type="ARBA" id="ARBA00004651"/>
    </source>
</evidence>